<dbReference type="SUPFAM" id="SSF51045">
    <property type="entry name" value="WW domain"/>
    <property type="match status" value="1"/>
</dbReference>
<dbReference type="EMBL" id="KI913207">
    <property type="protein sequence ID" value="ETV66713.1"/>
    <property type="molecule type" value="Genomic_DNA"/>
</dbReference>
<dbReference type="PANTHER" id="PTHR42927:SF1">
    <property type="entry name" value="HELICASE SUPERFAMILY 1 AND 2 DOMAIN-CONTAINING PROTEIN"/>
    <property type="match status" value="1"/>
</dbReference>
<sequence length="700" mass="77241">MKRGRPGADDDAVPDGWIVRMSASKNKPYYIHVSTNKTQWHHPNSDKPQKKSKPFGGAEVADATTVAVTRAFRVGGTNVSSKSASLCLFQPWPHQVRAVARVVAAIATHSNNPVASSGATPSNFLIQHSTGSGKSYTIACLAYQLLYTRDIAGRGFHTVIILVDRIKLDQQLGDTVESFLHRNGIESVFRAETIEHLSTVVGMPANAQKVIVTTTHKLALLVQDKVLLARLLASSSGASLGNITHVAIIADEVHRSHTSGTRDSISTVLDALHHKTYYIGFSATPSVHTLRMFGHRDDRTSSLRPFDCHSIAQAVDAHHIVNVLEHFTSLTCTYSVAQSTENNVGISHKDNLPWLQMQLASSHPAILAAKASSMMQHFVQTCKTTQVFAKCLVVARNRKDVVTYHRLLTAFMTHQNLPGRVYCTFSPFDNVHENQFNTCTLPQADVIVVCDKLDTGYNEPALVAMYIDRPLVAYGRIVQLLSRLNRCREGKSRVFVRDYANHPAHIRRAFDEFAHESSESSSSQPDLTKVALDLKTASVVLWTTLPGLLLDGDGRRHDALVDVADVAAAVHRCHMDTYLQIKHALAMYLDASAVLHRESPYLPRLWVAEFKRRVVDDFVGGSSSIHDISCDQTCAACVAAVRVISNVTLDTTYHGNLWRNAMYDRLYDLLTNAPATSQSTAPLDARPEDGVDYLLRSLTR</sequence>
<feature type="domain" description="WW" evidence="2">
    <location>
        <begin position="11"/>
        <end position="45"/>
    </location>
</feature>
<dbReference type="SMART" id="SM00456">
    <property type="entry name" value="WW"/>
    <property type="match status" value="1"/>
</dbReference>
<proteinExistence type="predicted"/>
<dbReference type="AlphaFoldDB" id="W4FJ04"/>
<dbReference type="Pfam" id="PF00397">
    <property type="entry name" value="WW"/>
    <property type="match status" value="1"/>
</dbReference>
<dbReference type="InterPro" id="IPR001202">
    <property type="entry name" value="WW_dom"/>
</dbReference>
<dbReference type="Gene3D" id="3.40.50.300">
    <property type="entry name" value="P-loop containing nucleotide triphosphate hydrolases"/>
    <property type="match status" value="2"/>
</dbReference>
<dbReference type="PROSITE" id="PS01159">
    <property type="entry name" value="WW_DOMAIN_1"/>
    <property type="match status" value="1"/>
</dbReference>
<feature type="domain" description="Helicase ATP-binding" evidence="3">
    <location>
        <begin position="115"/>
        <end position="303"/>
    </location>
</feature>
<dbReference type="SUPFAM" id="SSF52540">
    <property type="entry name" value="P-loop containing nucleoside triphosphate hydrolases"/>
    <property type="match status" value="2"/>
</dbReference>
<evidence type="ECO:0000259" key="2">
    <source>
        <dbReference type="PROSITE" id="PS50020"/>
    </source>
</evidence>
<dbReference type="InterPro" id="IPR040980">
    <property type="entry name" value="SWI2_SNF2"/>
</dbReference>
<evidence type="ECO:0000259" key="3">
    <source>
        <dbReference type="PROSITE" id="PS51192"/>
    </source>
</evidence>
<dbReference type="Gene3D" id="2.20.70.10">
    <property type="match status" value="1"/>
</dbReference>
<dbReference type="PROSITE" id="PS51192">
    <property type="entry name" value="HELICASE_ATP_BIND_1"/>
    <property type="match status" value="1"/>
</dbReference>
<dbReference type="InterPro" id="IPR014001">
    <property type="entry name" value="Helicase_ATP-bd"/>
</dbReference>
<name>W4FJ04_APHAT</name>
<dbReference type="OrthoDB" id="2419400at2759"/>
<dbReference type="GeneID" id="20818920"/>
<feature type="region of interest" description="Disordered" evidence="1">
    <location>
        <begin position="35"/>
        <end position="58"/>
    </location>
</feature>
<dbReference type="STRING" id="112090.W4FJ04"/>
<dbReference type="RefSeq" id="XP_009843839.1">
    <property type="nucleotide sequence ID" value="XM_009845537.1"/>
</dbReference>
<dbReference type="InterPro" id="IPR027417">
    <property type="entry name" value="P-loop_NTPase"/>
</dbReference>
<protein>
    <recommendedName>
        <fullName evidence="5">WW domain-containing protein</fullName>
    </recommendedName>
</protein>
<dbReference type="CDD" id="cd00201">
    <property type="entry name" value="WW"/>
    <property type="match status" value="1"/>
</dbReference>
<dbReference type="InterPro" id="IPR036020">
    <property type="entry name" value="WW_dom_sf"/>
</dbReference>
<dbReference type="PROSITE" id="PS50020">
    <property type="entry name" value="WW_DOMAIN_2"/>
    <property type="match status" value="1"/>
</dbReference>
<gene>
    <name evidence="4" type="ORF">H257_16924</name>
</gene>
<organism evidence="4">
    <name type="scientific">Aphanomyces astaci</name>
    <name type="common">Crayfish plague agent</name>
    <dbReference type="NCBI Taxonomy" id="112090"/>
    <lineage>
        <taxon>Eukaryota</taxon>
        <taxon>Sar</taxon>
        <taxon>Stramenopiles</taxon>
        <taxon>Oomycota</taxon>
        <taxon>Saprolegniomycetes</taxon>
        <taxon>Saprolegniales</taxon>
        <taxon>Verrucalvaceae</taxon>
        <taxon>Aphanomyces</taxon>
    </lineage>
</organism>
<dbReference type="VEuPathDB" id="FungiDB:H257_16924"/>
<evidence type="ECO:0000256" key="1">
    <source>
        <dbReference type="SAM" id="MobiDB-lite"/>
    </source>
</evidence>
<dbReference type="SMART" id="SM00487">
    <property type="entry name" value="DEXDc"/>
    <property type="match status" value="1"/>
</dbReference>
<reference evidence="4" key="1">
    <citation type="submission" date="2013-12" db="EMBL/GenBank/DDBJ databases">
        <title>The Genome Sequence of Aphanomyces astaci APO3.</title>
        <authorList>
            <consortium name="The Broad Institute Genomics Platform"/>
            <person name="Russ C."/>
            <person name="Tyler B."/>
            <person name="van West P."/>
            <person name="Dieguez-Uribeondo J."/>
            <person name="Young S.K."/>
            <person name="Zeng Q."/>
            <person name="Gargeya S."/>
            <person name="Fitzgerald M."/>
            <person name="Abouelleil A."/>
            <person name="Alvarado L."/>
            <person name="Chapman S.B."/>
            <person name="Gainer-Dewar J."/>
            <person name="Goldberg J."/>
            <person name="Griggs A."/>
            <person name="Gujja S."/>
            <person name="Hansen M."/>
            <person name="Howarth C."/>
            <person name="Imamovic A."/>
            <person name="Ireland A."/>
            <person name="Larimer J."/>
            <person name="McCowan C."/>
            <person name="Murphy C."/>
            <person name="Pearson M."/>
            <person name="Poon T.W."/>
            <person name="Priest M."/>
            <person name="Roberts A."/>
            <person name="Saif S."/>
            <person name="Shea T."/>
            <person name="Sykes S."/>
            <person name="Wortman J."/>
            <person name="Nusbaum C."/>
            <person name="Birren B."/>
        </authorList>
    </citation>
    <scope>NUCLEOTIDE SEQUENCE [LARGE SCALE GENOMIC DNA]</scope>
    <source>
        <strain evidence="4">APO3</strain>
    </source>
</reference>
<dbReference type="Pfam" id="PF18766">
    <property type="entry name" value="SWI2_SNF2"/>
    <property type="match status" value="1"/>
</dbReference>
<dbReference type="PANTHER" id="PTHR42927">
    <property type="entry name" value="HELICASE SUPERFAMILY 1 AND 2 DOMAIN-CONTAINING PROTEIN"/>
    <property type="match status" value="1"/>
</dbReference>
<evidence type="ECO:0000313" key="4">
    <source>
        <dbReference type="EMBL" id="ETV66713.1"/>
    </source>
</evidence>
<accession>W4FJ04</accession>
<evidence type="ECO:0008006" key="5">
    <source>
        <dbReference type="Google" id="ProtNLM"/>
    </source>
</evidence>